<dbReference type="PANTHER" id="PTHR12463:SF1">
    <property type="entry name" value="2-OXOGLUTARATE AND FE-DEPENDENT OXYGENASE FAMILY PROTEIN"/>
    <property type="match status" value="1"/>
</dbReference>
<dbReference type="OrthoDB" id="278699at2"/>
<dbReference type="SUPFAM" id="SSF51197">
    <property type="entry name" value="Clavaminate synthase-like"/>
    <property type="match status" value="1"/>
</dbReference>
<dbReference type="PROSITE" id="PS51471">
    <property type="entry name" value="FE2OG_OXY"/>
    <property type="match status" value="1"/>
</dbReference>
<dbReference type="InterPro" id="IPR032857">
    <property type="entry name" value="ALKBH4"/>
</dbReference>
<dbReference type="AlphaFoldDB" id="A0A916YJ45"/>
<dbReference type="EMBL" id="BMIO01000006">
    <property type="protein sequence ID" value="GGD47591.1"/>
    <property type="molecule type" value="Genomic_DNA"/>
</dbReference>
<proteinExistence type="predicted"/>
<sequence length="190" mass="21287">MTLQLDLFGADDAAAPPAGLSLSGRLVEPDEDARLADLIDATGLSPFRFQQWTGKRMTRSFGWHYDFEGGGIAHAEPMPDWLADIRQRTVSAFGDDPAHYEQALLIRYDPGAGIGWHRDRPQFGRVIGLSLGTPATMRLRKRSGAGFERTSFELEPGHAYRLDGPARREWEHSIVPLEQPRWSITFRTLA</sequence>
<dbReference type="RefSeq" id="WP_066761719.1">
    <property type="nucleotide sequence ID" value="NZ_BMIO01000006.1"/>
</dbReference>
<evidence type="ECO:0000259" key="1">
    <source>
        <dbReference type="PROSITE" id="PS51471"/>
    </source>
</evidence>
<dbReference type="InterPro" id="IPR005123">
    <property type="entry name" value="Oxoglu/Fe-dep_dioxygenase_dom"/>
</dbReference>
<reference evidence="2 3" key="1">
    <citation type="journal article" date="2014" name="Int. J. Syst. Evol. Microbiol.">
        <title>Complete genome sequence of Corynebacterium casei LMG S-19264T (=DSM 44701T), isolated from a smear-ripened cheese.</title>
        <authorList>
            <consortium name="US DOE Joint Genome Institute (JGI-PGF)"/>
            <person name="Walter F."/>
            <person name="Albersmeier A."/>
            <person name="Kalinowski J."/>
            <person name="Ruckert C."/>
        </authorList>
    </citation>
    <scope>NUCLEOTIDE SEQUENCE [LARGE SCALE GENOMIC DNA]</scope>
    <source>
        <strain evidence="2 3">CGMCC 1.15358</strain>
    </source>
</reference>
<protein>
    <submittedName>
        <fullName evidence="2">2OG-Fe(II) oxygenase</fullName>
    </submittedName>
</protein>
<dbReference type="Proteomes" id="UP000598997">
    <property type="component" value="Unassembled WGS sequence"/>
</dbReference>
<accession>A0A916YJ45</accession>
<comment type="caution">
    <text evidence="2">The sequence shown here is derived from an EMBL/GenBank/DDBJ whole genome shotgun (WGS) entry which is preliminary data.</text>
</comment>
<evidence type="ECO:0000313" key="3">
    <source>
        <dbReference type="Proteomes" id="UP000598997"/>
    </source>
</evidence>
<dbReference type="GO" id="GO:0016491">
    <property type="term" value="F:oxidoreductase activity"/>
    <property type="evidence" value="ECO:0007669"/>
    <property type="project" value="TreeGrafter"/>
</dbReference>
<dbReference type="Pfam" id="PF13532">
    <property type="entry name" value="2OG-FeII_Oxy_2"/>
    <property type="match status" value="1"/>
</dbReference>
<dbReference type="Gene3D" id="2.60.120.590">
    <property type="entry name" value="Alpha-ketoglutarate-dependent dioxygenase AlkB-like"/>
    <property type="match status" value="1"/>
</dbReference>
<dbReference type="GO" id="GO:0070988">
    <property type="term" value="P:demethylation"/>
    <property type="evidence" value="ECO:0007669"/>
    <property type="project" value="InterPro"/>
</dbReference>
<dbReference type="GO" id="GO:0032451">
    <property type="term" value="F:demethylase activity"/>
    <property type="evidence" value="ECO:0007669"/>
    <property type="project" value="TreeGrafter"/>
</dbReference>
<keyword evidence="3" id="KW-1185">Reference proteome</keyword>
<dbReference type="PANTHER" id="PTHR12463">
    <property type="entry name" value="OXYGENASE-RELATED"/>
    <property type="match status" value="1"/>
</dbReference>
<organism evidence="2 3">
    <name type="scientific">Croceicoccus pelagius</name>
    <dbReference type="NCBI Taxonomy" id="1703341"/>
    <lineage>
        <taxon>Bacteria</taxon>
        <taxon>Pseudomonadati</taxon>
        <taxon>Pseudomonadota</taxon>
        <taxon>Alphaproteobacteria</taxon>
        <taxon>Sphingomonadales</taxon>
        <taxon>Erythrobacteraceae</taxon>
        <taxon>Croceicoccus</taxon>
    </lineage>
</organism>
<dbReference type="InterPro" id="IPR027450">
    <property type="entry name" value="AlkB-like"/>
</dbReference>
<name>A0A916YJ45_9SPHN</name>
<feature type="domain" description="Fe2OG dioxygenase" evidence="1">
    <location>
        <begin position="99"/>
        <end position="190"/>
    </location>
</feature>
<evidence type="ECO:0000313" key="2">
    <source>
        <dbReference type="EMBL" id="GGD47591.1"/>
    </source>
</evidence>
<gene>
    <name evidence="2" type="ORF">GCM10010989_22400</name>
</gene>
<dbReference type="InterPro" id="IPR037151">
    <property type="entry name" value="AlkB-like_sf"/>
</dbReference>